<protein>
    <submittedName>
        <fullName evidence="3">Glyoxylase, beta-lactamase superfamily II</fullName>
    </submittedName>
</protein>
<dbReference type="InterPro" id="IPR001279">
    <property type="entry name" value="Metallo-B-lactamas"/>
</dbReference>
<dbReference type="RefSeq" id="WP_093362605.1">
    <property type="nucleotide sequence ID" value="NZ_FOLG01000017.1"/>
</dbReference>
<dbReference type="Pfam" id="PF00753">
    <property type="entry name" value="Lactamase_B"/>
    <property type="match status" value="1"/>
</dbReference>
<dbReference type="EMBL" id="FOLG01000017">
    <property type="protein sequence ID" value="SFD14886.1"/>
    <property type="molecule type" value="Genomic_DNA"/>
</dbReference>
<name>A0A1I1PYB0_9RHOB</name>
<evidence type="ECO:0000256" key="1">
    <source>
        <dbReference type="SAM" id="SignalP"/>
    </source>
</evidence>
<organism evidence="3 4">
    <name type="scientific">Tropicimonas isoalkanivorans</name>
    <dbReference type="NCBI Taxonomy" id="441112"/>
    <lineage>
        <taxon>Bacteria</taxon>
        <taxon>Pseudomonadati</taxon>
        <taxon>Pseudomonadota</taxon>
        <taxon>Alphaproteobacteria</taxon>
        <taxon>Rhodobacterales</taxon>
        <taxon>Roseobacteraceae</taxon>
        <taxon>Tropicimonas</taxon>
    </lineage>
</organism>
<proteinExistence type="predicted"/>
<evidence type="ECO:0000313" key="4">
    <source>
        <dbReference type="Proteomes" id="UP000198728"/>
    </source>
</evidence>
<gene>
    <name evidence="3" type="ORF">SAMN04488094_11741</name>
</gene>
<reference evidence="3 4" key="1">
    <citation type="submission" date="2016-10" db="EMBL/GenBank/DDBJ databases">
        <authorList>
            <person name="de Groot N.N."/>
        </authorList>
    </citation>
    <scope>NUCLEOTIDE SEQUENCE [LARGE SCALE GENOMIC DNA]</scope>
    <source>
        <strain evidence="3 4">DSM 19548</strain>
    </source>
</reference>
<dbReference type="PANTHER" id="PTHR42951">
    <property type="entry name" value="METALLO-BETA-LACTAMASE DOMAIN-CONTAINING"/>
    <property type="match status" value="1"/>
</dbReference>
<keyword evidence="1" id="KW-0732">Signal</keyword>
<sequence length="276" mass="29675">MRHSVCVFAVAAITAGGAHAQSGDVTRNLTEVTGDVWRFDNNFHVSMVVVTDEGAVVTDPINAEAATWLETEIRDRFGKEVTYMLPSHSHGDHGSGGEVLGDTATIIAHENYQKAVGQDFGPTTPADILFSDKLSLEHGGKTFELTYVGAGHGDDMVVMVVRPENVAFVVDIVSPKRLPYRDSTSAIDGIIGQVQVVSGLDFDILVPGHSGNGTMEDVTETLAYLEELKSKVKAELDAGKSLEEIVATVSMPDYEGWANYAEWLPLNIEGAVKALE</sequence>
<evidence type="ECO:0000313" key="3">
    <source>
        <dbReference type="EMBL" id="SFD14886.1"/>
    </source>
</evidence>
<dbReference type="Proteomes" id="UP000198728">
    <property type="component" value="Unassembled WGS sequence"/>
</dbReference>
<dbReference type="Gene3D" id="3.60.15.10">
    <property type="entry name" value="Ribonuclease Z/Hydroxyacylglutathione hydrolase-like"/>
    <property type="match status" value="1"/>
</dbReference>
<feature type="signal peptide" evidence="1">
    <location>
        <begin position="1"/>
        <end position="20"/>
    </location>
</feature>
<accession>A0A1I1PYB0</accession>
<dbReference type="InterPro" id="IPR036866">
    <property type="entry name" value="RibonucZ/Hydroxyglut_hydro"/>
</dbReference>
<dbReference type="SMART" id="SM00849">
    <property type="entry name" value="Lactamase_B"/>
    <property type="match status" value="1"/>
</dbReference>
<dbReference type="STRING" id="441112.SAMN04488094_11741"/>
<keyword evidence="4" id="KW-1185">Reference proteome</keyword>
<feature type="chain" id="PRO_5011469591" evidence="1">
    <location>
        <begin position="21"/>
        <end position="276"/>
    </location>
</feature>
<dbReference type="AlphaFoldDB" id="A0A1I1PYB0"/>
<feature type="domain" description="Metallo-beta-lactamase" evidence="2">
    <location>
        <begin position="44"/>
        <end position="209"/>
    </location>
</feature>
<dbReference type="SUPFAM" id="SSF56281">
    <property type="entry name" value="Metallo-hydrolase/oxidoreductase"/>
    <property type="match status" value="1"/>
</dbReference>
<evidence type="ECO:0000259" key="2">
    <source>
        <dbReference type="SMART" id="SM00849"/>
    </source>
</evidence>
<dbReference type="InterPro" id="IPR050855">
    <property type="entry name" value="NDM-1-like"/>
</dbReference>
<dbReference type="PANTHER" id="PTHR42951:SF22">
    <property type="entry name" value="METALLO BETA-LACTAMASE SUPERFAMILY LIPOPROTEIN"/>
    <property type="match status" value="1"/>
</dbReference>
<dbReference type="OrthoDB" id="7253658at2"/>